<evidence type="ECO:0000256" key="5">
    <source>
        <dbReference type="PROSITE-ProRule" id="PRU00278"/>
    </source>
</evidence>
<evidence type="ECO:0000256" key="6">
    <source>
        <dbReference type="RuleBase" id="RU363014"/>
    </source>
</evidence>
<evidence type="ECO:0000313" key="8">
    <source>
        <dbReference type="EMBL" id="KAF9624833.1"/>
    </source>
</evidence>
<accession>A0A835M9S1</accession>
<keyword evidence="9" id="KW-1185">Reference proteome</keyword>
<evidence type="ECO:0000313" key="9">
    <source>
        <dbReference type="Proteomes" id="UP000631114"/>
    </source>
</evidence>
<dbReference type="Proteomes" id="UP000631114">
    <property type="component" value="Unassembled WGS sequence"/>
</dbReference>
<sequence length="122" mass="14257">MGKDGSQKRQEEVARGRGNKRVYLLRRLPGKGKRHILCRETRKINEAYKKLQDGWLNNGDKVPPAEFAKLAQNIQNVPQERRVGDLGWFPSERWQVLFKMLLSALLLSYQCTIQINVRIHCR</sequence>
<evidence type="ECO:0000256" key="3">
    <source>
        <dbReference type="ARBA" id="ARBA00023110"/>
    </source>
</evidence>
<evidence type="ECO:0000256" key="1">
    <source>
        <dbReference type="ARBA" id="ARBA00000971"/>
    </source>
</evidence>
<keyword evidence="4 5" id="KW-0413">Isomerase</keyword>
<evidence type="ECO:0000259" key="7">
    <source>
        <dbReference type="PROSITE" id="PS50198"/>
    </source>
</evidence>
<dbReference type="PANTHER" id="PTHR45995">
    <property type="match status" value="1"/>
</dbReference>
<dbReference type="EC" id="5.2.1.8" evidence="6"/>
<dbReference type="InterPro" id="IPR043323">
    <property type="entry name" value="PIN4"/>
</dbReference>
<comment type="caution">
    <text evidence="8">The sequence shown here is derived from an EMBL/GenBank/DDBJ whole genome shotgun (WGS) entry which is preliminary data.</text>
</comment>
<keyword evidence="3 5" id="KW-0697">Rotamase</keyword>
<organism evidence="8 9">
    <name type="scientific">Coptis chinensis</name>
    <dbReference type="NCBI Taxonomy" id="261450"/>
    <lineage>
        <taxon>Eukaryota</taxon>
        <taxon>Viridiplantae</taxon>
        <taxon>Streptophyta</taxon>
        <taxon>Embryophyta</taxon>
        <taxon>Tracheophyta</taxon>
        <taxon>Spermatophyta</taxon>
        <taxon>Magnoliopsida</taxon>
        <taxon>Ranunculales</taxon>
        <taxon>Ranunculaceae</taxon>
        <taxon>Coptidoideae</taxon>
        <taxon>Coptis</taxon>
    </lineage>
</organism>
<name>A0A835M9S1_9MAGN</name>
<dbReference type="PROSITE" id="PS50198">
    <property type="entry name" value="PPIC_PPIASE_2"/>
    <property type="match status" value="1"/>
</dbReference>
<dbReference type="Gene3D" id="3.10.50.40">
    <property type="match status" value="1"/>
</dbReference>
<dbReference type="InterPro" id="IPR000297">
    <property type="entry name" value="PPIase_PpiC"/>
</dbReference>
<reference evidence="8 9" key="1">
    <citation type="submission" date="2020-10" db="EMBL/GenBank/DDBJ databases">
        <title>The Coptis chinensis genome and diversification of protoberbering-type alkaloids.</title>
        <authorList>
            <person name="Wang B."/>
            <person name="Shu S."/>
            <person name="Song C."/>
            <person name="Liu Y."/>
        </authorList>
    </citation>
    <scope>NUCLEOTIDE SEQUENCE [LARGE SCALE GENOMIC DNA]</scope>
    <source>
        <strain evidence="8">HL-2020</strain>
        <tissue evidence="8">Leaf</tissue>
    </source>
</reference>
<protein>
    <recommendedName>
        <fullName evidence="6">Peptidyl-prolyl cis-trans isomerase</fullName>
        <ecNumber evidence="6">5.2.1.8</ecNumber>
    </recommendedName>
</protein>
<dbReference type="EMBL" id="JADFTS010000001">
    <property type="protein sequence ID" value="KAF9624833.1"/>
    <property type="molecule type" value="Genomic_DNA"/>
</dbReference>
<comment type="similarity">
    <text evidence="2">Belongs to the PpiC/parvulin rotamase family. PIN4 subfamily.</text>
</comment>
<evidence type="ECO:0000256" key="2">
    <source>
        <dbReference type="ARBA" id="ARBA00010242"/>
    </source>
</evidence>
<dbReference type="InterPro" id="IPR046357">
    <property type="entry name" value="PPIase_dom_sf"/>
</dbReference>
<feature type="domain" description="PpiC" evidence="7">
    <location>
        <begin position="34"/>
        <end position="105"/>
    </location>
</feature>
<dbReference type="AlphaFoldDB" id="A0A835M9S1"/>
<dbReference type="OrthoDB" id="1911748at2759"/>
<gene>
    <name evidence="8" type="ORF">IFM89_014218</name>
</gene>
<proteinExistence type="inferred from homology"/>
<comment type="catalytic activity">
    <reaction evidence="1 6">
        <text>[protein]-peptidylproline (omega=180) = [protein]-peptidylproline (omega=0)</text>
        <dbReference type="Rhea" id="RHEA:16237"/>
        <dbReference type="Rhea" id="RHEA-COMP:10747"/>
        <dbReference type="Rhea" id="RHEA-COMP:10748"/>
        <dbReference type="ChEBI" id="CHEBI:83833"/>
        <dbReference type="ChEBI" id="CHEBI:83834"/>
        <dbReference type="EC" id="5.2.1.8"/>
    </reaction>
</comment>
<evidence type="ECO:0000256" key="4">
    <source>
        <dbReference type="ARBA" id="ARBA00023235"/>
    </source>
</evidence>
<dbReference type="GO" id="GO:0006364">
    <property type="term" value="P:rRNA processing"/>
    <property type="evidence" value="ECO:0007669"/>
    <property type="project" value="InterPro"/>
</dbReference>
<dbReference type="GO" id="GO:0003677">
    <property type="term" value="F:DNA binding"/>
    <property type="evidence" value="ECO:0007669"/>
    <property type="project" value="InterPro"/>
</dbReference>
<dbReference type="GO" id="GO:0003755">
    <property type="term" value="F:peptidyl-prolyl cis-trans isomerase activity"/>
    <property type="evidence" value="ECO:0007669"/>
    <property type="project" value="UniProtKB-UniRule"/>
</dbReference>